<protein>
    <submittedName>
        <fullName evidence="1">Uncharacterized protein</fullName>
    </submittedName>
</protein>
<dbReference type="AlphaFoldDB" id="A0AAV4J800"/>
<comment type="caution">
    <text evidence="1">The sequence shown here is derived from an EMBL/GenBank/DDBJ whole genome shotgun (WGS) entry which is preliminary data.</text>
</comment>
<sequence>MTSPGRVTGSSFASYRDFRPGTREVLQALARTGISGVPLDVPGAAGALEEVTFHLFFVRSVVSCRLIKKKQFSVIGRFTLTKSTGQETQDG</sequence>
<accession>A0AAV4J800</accession>
<keyword evidence="2" id="KW-1185">Reference proteome</keyword>
<dbReference type="Proteomes" id="UP000762676">
    <property type="component" value="Unassembled WGS sequence"/>
</dbReference>
<evidence type="ECO:0000313" key="1">
    <source>
        <dbReference type="EMBL" id="GFS18917.1"/>
    </source>
</evidence>
<evidence type="ECO:0000313" key="2">
    <source>
        <dbReference type="Proteomes" id="UP000762676"/>
    </source>
</evidence>
<name>A0AAV4J800_9GAST</name>
<reference evidence="1 2" key="1">
    <citation type="journal article" date="2021" name="Elife">
        <title>Chloroplast acquisition without the gene transfer in kleptoplastic sea slugs, Plakobranchus ocellatus.</title>
        <authorList>
            <person name="Maeda T."/>
            <person name="Takahashi S."/>
            <person name="Yoshida T."/>
            <person name="Shimamura S."/>
            <person name="Takaki Y."/>
            <person name="Nagai Y."/>
            <person name="Toyoda A."/>
            <person name="Suzuki Y."/>
            <person name="Arimoto A."/>
            <person name="Ishii H."/>
            <person name="Satoh N."/>
            <person name="Nishiyama T."/>
            <person name="Hasebe M."/>
            <person name="Maruyama T."/>
            <person name="Minagawa J."/>
            <person name="Obokata J."/>
            <person name="Shigenobu S."/>
        </authorList>
    </citation>
    <scope>NUCLEOTIDE SEQUENCE [LARGE SCALE GENOMIC DNA]</scope>
</reference>
<dbReference type="EMBL" id="BMAT01010040">
    <property type="protein sequence ID" value="GFS18917.1"/>
    <property type="molecule type" value="Genomic_DNA"/>
</dbReference>
<organism evidence="1 2">
    <name type="scientific">Elysia marginata</name>
    <dbReference type="NCBI Taxonomy" id="1093978"/>
    <lineage>
        <taxon>Eukaryota</taxon>
        <taxon>Metazoa</taxon>
        <taxon>Spiralia</taxon>
        <taxon>Lophotrochozoa</taxon>
        <taxon>Mollusca</taxon>
        <taxon>Gastropoda</taxon>
        <taxon>Heterobranchia</taxon>
        <taxon>Euthyneura</taxon>
        <taxon>Panpulmonata</taxon>
        <taxon>Sacoglossa</taxon>
        <taxon>Placobranchoidea</taxon>
        <taxon>Plakobranchidae</taxon>
        <taxon>Elysia</taxon>
    </lineage>
</organism>
<gene>
    <name evidence="1" type="ORF">ElyMa_005018800</name>
</gene>
<proteinExistence type="predicted"/>